<dbReference type="EMBL" id="GGEC01076882">
    <property type="protein sequence ID" value="MBX57366.1"/>
    <property type="molecule type" value="Transcribed_RNA"/>
</dbReference>
<reference evidence="1" key="1">
    <citation type="submission" date="2018-02" db="EMBL/GenBank/DDBJ databases">
        <title>Rhizophora mucronata_Transcriptome.</title>
        <authorList>
            <person name="Meera S.P."/>
            <person name="Sreeshan A."/>
            <person name="Augustine A."/>
        </authorList>
    </citation>
    <scope>NUCLEOTIDE SEQUENCE</scope>
    <source>
        <tissue evidence="1">Leaf</tissue>
    </source>
</reference>
<proteinExistence type="predicted"/>
<evidence type="ECO:0000313" key="1">
    <source>
        <dbReference type="EMBL" id="MBX57366.1"/>
    </source>
</evidence>
<sequence length="81" mass="9534">MTQACLGHNETMLLLHPDSPLSLTLYLLQIPFTYLNWPQKQSSWGKKWGEILIFWNNNELIKTMNGILVQEEQSLGFWDRL</sequence>
<accession>A0A2P2PRL4</accession>
<organism evidence="1">
    <name type="scientific">Rhizophora mucronata</name>
    <name type="common">Asiatic mangrove</name>
    <dbReference type="NCBI Taxonomy" id="61149"/>
    <lineage>
        <taxon>Eukaryota</taxon>
        <taxon>Viridiplantae</taxon>
        <taxon>Streptophyta</taxon>
        <taxon>Embryophyta</taxon>
        <taxon>Tracheophyta</taxon>
        <taxon>Spermatophyta</taxon>
        <taxon>Magnoliopsida</taxon>
        <taxon>eudicotyledons</taxon>
        <taxon>Gunneridae</taxon>
        <taxon>Pentapetalae</taxon>
        <taxon>rosids</taxon>
        <taxon>fabids</taxon>
        <taxon>Malpighiales</taxon>
        <taxon>Rhizophoraceae</taxon>
        <taxon>Rhizophora</taxon>
    </lineage>
</organism>
<name>A0A2P2PRL4_RHIMU</name>
<dbReference type="AlphaFoldDB" id="A0A2P2PRL4"/>
<protein>
    <submittedName>
        <fullName evidence="1">Uncharacterized protein</fullName>
    </submittedName>
</protein>